<keyword evidence="11" id="KW-0547">Nucleotide-binding</keyword>
<dbReference type="InterPro" id="IPR004099">
    <property type="entry name" value="Pyr_nucl-diS_OxRdtase_dimer"/>
</dbReference>
<comment type="function">
    <text evidence="14">Catalyzes the reduction of glutathione disulfide (GSSG) to reduced glutathione (GSH).</text>
</comment>
<dbReference type="EMBL" id="CP023737">
    <property type="protein sequence ID" value="ATQ68914.1"/>
    <property type="molecule type" value="Genomic_DNA"/>
</dbReference>
<evidence type="ECO:0000256" key="1">
    <source>
        <dbReference type="ARBA" id="ARBA00007532"/>
    </source>
</evidence>
<dbReference type="GO" id="GO:0045454">
    <property type="term" value="P:cell redox homeostasis"/>
    <property type="evidence" value="ECO:0007669"/>
    <property type="project" value="InterPro"/>
</dbReference>
<dbReference type="Proteomes" id="UP000230709">
    <property type="component" value="Chromosome"/>
</dbReference>
<dbReference type="RefSeq" id="WP_003611917.1">
    <property type="nucleotide sequence ID" value="NZ_ADVE02000001.1"/>
</dbReference>
<organism evidence="17 18">
    <name type="scientific">Methylosinus trichosporium (strain ATCC 35070 / NCIMB 11131 / UNIQEM 75 / OB3b)</name>
    <dbReference type="NCBI Taxonomy" id="595536"/>
    <lineage>
        <taxon>Bacteria</taxon>
        <taxon>Pseudomonadati</taxon>
        <taxon>Pseudomonadota</taxon>
        <taxon>Alphaproteobacteria</taxon>
        <taxon>Hyphomicrobiales</taxon>
        <taxon>Methylocystaceae</taxon>
        <taxon>Methylosinus</taxon>
    </lineage>
</organism>
<feature type="binding site" evidence="11">
    <location>
        <position position="304"/>
    </location>
    <ligand>
        <name>FAD</name>
        <dbReference type="ChEBI" id="CHEBI:57692"/>
    </ligand>
</feature>
<feature type="domain" description="Pyridine nucleotide-disulphide oxidoreductase dimerisation" evidence="15">
    <location>
        <begin position="339"/>
        <end position="447"/>
    </location>
</feature>
<feature type="binding site" evidence="11">
    <location>
        <begin position="176"/>
        <end position="183"/>
    </location>
    <ligand>
        <name>NAD(+)</name>
        <dbReference type="ChEBI" id="CHEBI:57540"/>
    </ligand>
</feature>
<dbReference type="Gene3D" id="3.50.50.60">
    <property type="entry name" value="FAD/NAD(P)-binding domain"/>
    <property type="match status" value="2"/>
</dbReference>
<feature type="binding site" evidence="11">
    <location>
        <position position="263"/>
    </location>
    <ligand>
        <name>NAD(+)</name>
        <dbReference type="ChEBI" id="CHEBI:57540"/>
    </ligand>
</feature>
<dbReference type="Pfam" id="PF07992">
    <property type="entry name" value="Pyr_redox_2"/>
    <property type="match status" value="1"/>
</dbReference>
<feature type="binding site" evidence="11">
    <location>
        <position position="52"/>
    </location>
    <ligand>
        <name>FAD</name>
        <dbReference type="ChEBI" id="CHEBI:57692"/>
    </ligand>
</feature>
<dbReference type="Pfam" id="PF02852">
    <property type="entry name" value="Pyr_redox_dim"/>
    <property type="match status" value="1"/>
</dbReference>
<dbReference type="PANTHER" id="PTHR42737:SF2">
    <property type="entry name" value="GLUTATHIONE REDUCTASE"/>
    <property type="match status" value="1"/>
</dbReference>
<dbReference type="SUPFAM" id="SSF55424">
    <property type="entry name" value="FAD/NAD-linked reductases, dimerisation (C-terminal) domain"/>
    <property type="match status" value="1"/>
</dbReference>
<keyword evidence="7" id="KW-1015">Disulfide bond</keyword>
<dbReference type="KEGG" id="mtw:CQW49_14250"/>
<dbReference type="PROSITE" id="PS00076">
    <property type="entry name" value="PYRIDINE_REDOX_1"/>
    <property type="match status" value="1"/>
</dbReference>
<dbReference type="InterPro" id="IPR046952">
    <property type="entry name" value="GSHR/TRXR-like"/>
</dbReference>
<keyword evidence="4 11" id="KW-0274">FAD</keyword>
<dbReference type="GO" id="GO:0004362">
    <property type="term" value="F:glutathione-disulfide reductase (NADPH) activity"/>
    <property type="evidence" value="ECO:0007669"/>
    <property type="project" value="UniProtKB-EC"/>
</dbReference>
<keyword evidence="5 14" id="KW-0521">NADP</keyword>
<evidence type="ECO:0000256" key="11">
    <source>
        <dbReference type="PIRSR" id="PIRSR000350-3"/>
    </source>
</evidence>
<dbReference type="GO" id="GO:0050660">
    <property type="term" value="F:flavin adenine dinucleotide binding"/>
    <property type="evidence" value="ECO:0007669"/>
    <property type="project" value="InterPro"/>
</dbReference>
<feature type="domain" description="FAD/NAD(P)-binding" evidence="16">
    <location>
        <begin position="6"/>
        <end position="319"/>
    </location>
</feature>
<feature type="binding site" evidence="11">
    <location>
        <position position="115"/>
    </location>
    <ligand>
        <name>FAD</name>
        <dbReference type="ChEBI" id="CHEBI:57692"/>
    </ligand>
</feature>
<evidence type="ECO:0000256" key="13">
    <source>
        <dbReference type="RuleBase" id="RU003691"/>
    </source>
</evidence>
<dbReference type="PRINTS" id="PR00411">
    <property type="entry name" value="PNDRDTASEI"/>
</dbReference>
<dbReference type="InterPro" id="IPR036188">
    <property type="entry name" value="FAD/NAD-bd_sf"/>
</dbReference>
<comment type="subunit">
    <text evidence="2">Homodimer.</text>
</comment>
<evidence type="ECO:0000256" key="6">
    <source>
        <dbReference type="ARBA" id="ARBA00023002"/>
    </source>
</evidence>
<dbReference type="PRINTS" id="PR00368">
    <property type="entry name" value="FADPNR"/>
</dbReference>
<dbReference type="STRING" id="595536.GCA_000178815_02320"/>
<sequence length="456" mass="48540">MTEYDFDLVVLGAGSGGVRAARIAAGHGAKVAVAEEFRIGGTCVIRGCVPKKLYVMASRFHDDFADAAGFGWTVGETRFDWRTLVSAKEAEITRLSGLYAQNLDKSGVEIIRQRGVVAGPNAVAFADGRRVTTRYILVATGGAPTVHPQIPGIEHAISSNEIFDLAEFPRRLLVIGGGYIGVEFASVFVRLGAQTHLAMRSDLPLRGFDEDLRRLLRDGLVAAGVELHAGALPTRIEKRADCLAVAMDDGKTLEVDAVLVATGRAPLTQGLGLEAAGVALKENGAIVVDAYSRSSVPSIYAVGDVTDRLNLTPVAIREGHAFADTAFGGLDVAVDHALVPTAVFTTPEIGTVGLTEAEAGAQTKRLLVYETSFRPMRATLSKSAEKVFMKILVDGESDRVLGVHILGPEAGEMAQLLAIALRLGARKSDFDQTMALHPSLAEELVTMRTPSRIVER</sequence>
<keyword evidence="18" id="KW-1185">Reference proteome</keyword>
<evidence type="ECO:0000313" key="18">
    <source>
        <dbReference type="Proteomes" id="UP000230709"/>
    </source>
</evidence>
<feature type="active site" description="Proton acceptor" evidence="10">
    <location>
        <position position="437"/>
    </location>
</feature>
<dbReference type="EC" id="1.8.1.7" evidence="14"/>
<keyword evidence="6 13" id="KW-0560">Oxidoreductase</keyword>
<evidence type="ECO:0000256" key="4">
    <source>
        <dbReference type="ARBA" id="ARBA00022827"/>
    </source>
</evidence>
<protein>
    <recommendedName>
        <fullName evidence="14">Glutathione reductase</fullName>
        <shortName evidence="14">GRase</shortName>
        <ecNumber evidence="14">1.8.1.7</ecNumber>
    </recommendedName>
</protein>
<dbReference type="InterPro" id="IPR023753">
    <property type="entry name" value="FAD/NAD-binding_dom"/>
</dbReference>
<evidence type="ECO:0000256" key="3">
    <source>
        <dbReference type="ARBA" id="ARBA00022630"/>
    </source>
</evidence>
<evidence type="ECO:0000256" key="2">
    <source>
        <dbReference type="ARBA" id="ARBA00011738"/>
    </source>
</evidence>
<dbReference type="SUPFAM" id="SSF51905">
    <property type="entry name" value="FAD/NAD(P)-binding domain"/>
    <property type="match status" value="1"/>
</dbReference>
<dbReference type="GO" id="GO:0005829">
    <property type="term" value="C:cytosol"/>
    <property type="evidence" value="ECO:0007669"/>
    <property type="project" value="TreeGrafter"/>
</dbReference>
<evidence type="ECO:0000256" key="14">
    <source>
        <dbReference type="RuleBase" id="RU365040"/>
    </source>
</evidence>
<dbReference type="PIRSF" id="PIRSF000350">
    <property type="entry name" value="Mercury_reductase_MerA"/>
    <property type="match status" value="1"/>
</dbReference>
<evidence type="ECO:0000256" key="7">
    <source>
        <dbReference type="ARBA" id="ARBA00023157"/>
    </source>
</evidence>
<evidence type="ECO:0000256" key="9">
    <source>
        <dbReference type="ARBA" id="ARBA00049142"/>
    </source>
</evidence>
<evidence type="ECO:0000256" key="12">
    <source>
        <dbReference type="PIRSR" id="PIRSR000350-4"/>
    </source>
</evidence>
<dbReference type="GO" id="GO:0050661">
    <property type="term" value="F:NADP binding"/>
    <property type="evidence" value="ECO:0007669"/>
    <property type="project" value="InterPro"/>
</dbReference>
<dbReference type="InterPro" id="IPR006324">
    <property type="entry name" value="GSHR"/>
</dbReference>
<comment type="cofactor">
    <cofactor evidence="11">
        <name>FAD</name>
        <dbReference type="ChEBI" id="CHEBI:57692"/>
    </cofactor>
    <text evidence="11">Binds 1 FAD per subunit.</text>
</comment>
<dbReference type="PANTHER" id="PTHR42737">
    <property type="entry name" value="GLUTATHIONE REDUCTASE"/>
    <property type="match status" value="1"/>
</dbReference>
<reference evidence="18" key="1">
    <citation type="submission" date="2017-10" db="EMBL/GenBank/DDBJ databases">
        <title>Completed PacBio SMRT sequence of Methylosinus trichosporium OB3b reveals presence of a third large plasmid.</title>
        <authorList>
            <person name="Charles T.C."/>
            <person name="Lynch M.D.J."/>
            <person name="Heil J.R."/>
            <person name="Cheng J."/>
        </authorList>
    </citation>
    <scope>NUCLEOTIDE SEQUENCE [LARGE SCALE GENOMIC DNA]</scope>
    <source>
        <strain evidence="18">OB3b</strain>
    </source>
</reference>
<dbReference type="NCBIfam" id="TIGR01424">
    <property type="entry name" value="gluta_reduc_2"/>
    <property type="match status" value="1"/>
</dbReference>
<dbReference type="InterPro" id="IPR016156">
    <property type="entry name" value="FAD/NAD-linked_Rdtase_dimer_sf"/>
</dbReference>
<keyword evidence="11" id="KW-0520">NAD</keyword>
<dbReference type="GO" id="GO:0006749">
    <property type="term" value="P:glutathione metabolic process"/>
    <property type="evidence" value="ECO:0007669"/>
    <property type="project" value="InterPro"/>
</dbReference>
<proteinExistence type="inferred from homology"/>
<gene>
    <name evidence="17" type="primary">gor</name>
    <name evidence="17" type="ORF">CQW49_14250</name>
</gene>
<name>A0A2D2D1R5_METT3</name>
<comment type="similarity">
    <text evidence="1 13">Belongs to the class-I pyridine nucleotide-disulfide oxidoreductase family.</text>
</comment>
<evidence type="ECO:0000256" key="8">
    <source>
        <dbReference type="ARBA" id="ARBA00023284"/>
    </source>
</evidence>
<dbReference type="InterPro" id="IPR012999">
    <property type="entry name" value="Pyr_OxRdtase_I_AS"/>
</dbReference>
<evidence type="ECO:0000313" key="17">
    <source>
        <dbReference type="EMBL" id="ATQ68914.1"/>
    </source>
</evidence>
<keyword evidence="3 13" id="KW-0285">Flavoprotein</keyword>
<dbReference type="GO" id="GO:0034599">
    <property type="term" value="P:cellular response to oxidative stress"/>
    <property type="evidence" value="ECO:0007669"/>
    <property type="project" value="TreeGrafter"/>
</dbReference>
<evidence type="ECO:0000259" key="15">
    <source>
        <dbReference type="Pfam" id="PF02852"/>
    </source>
</evidence>
<dbReference type="AlphaFoldDB" id="A0A2D2D1R5"/>
<evidence type="ECO:0000256" key="5">
    <source>
        <dbReference type="ARBA" id="ARBA00022857"/>
    </source>
</evidence>
<feature type="disulfide bond" description="Redox-active" evidence="12">
    <location>
        <begin position="43"/>
        <end position="48"/>
    </location>
</feature>
<dbReference type="Gene3D" id="3.30.390.30">
    <property type="match status" value="1"/>
</dbReference>
<dbReference type="NCBIfam" id="NF004776">
    <property type="entry name" value="PRK06116.1"/>
    <property type="match status" value="1"/>
</dbReference>
<keyword evidence="8 13" id="KW-0676">Redox-active center</keyword>
<evidence type="ECO:0000259" key="16">
    <source>
        <dbReference type="Pfam" id="PF07992"/>
    </source>
</evidence>
<evidence type="ECO:0000256" key="10">
    <source>
        <dbReference type="PIRSR" id="PIRSR000350-2"/>
    </source>
</evidence>
<comment type="catalytic activity">
    <reaction evidence="9 14">
        <text>2 glutathione + NADP(+) = glutathione disulfide + NADPH + H(+)</text>
        <dbReference type="Rhea" id="RHEA:11740"/>
        <dbReference type="ChEBI" id="CHEBI:15378"/>
        <dbReference type="ChEBI" id="CHEBI:57783"/>
        <dbReference type="ChEBI" id="CHEBI:57925"/>
        <dbReference type="ChEBI" id="CHEBI:58297"/>
        <dbReference type="ChEBI" id="CHEBI:58349"/>
        <dbReference type="EC" id="1.8.1.7"/>
    </reaction>
</comment>
<dbReference type="InterPro" id="IPR001100">
    <property type="entry name" value="Pyr_nuc-diS_OxRdtase"/>
</dbReference>
<accession>A0A2D2D1R5</accession>